<feature type="domain" description="FIST C-domain" evidence="1">
    <location>
        <begin position="245"/>
        <end position="377"/>
    </location>
</feature>
<reference evidence="3" key="1">
    <citation type="submission" date="2025-08" db="UniProtKB">
        <authorList>
            <consortium name="RefSeq"/>
        </authorList>
    </citation>
    <scope>IDENTIFICATION</scope>
    <source>
        <strain evidence="3">Wakin</strain>
        <tissue evidence="3">Muscle</tissue>
    </source>
</reference>
<dbReference type="OrthoDB" id="509497at2759"/>
<dbReference type="RefSeq" id="XP_026072505.1">
    <property type="nucleotide sequence ID" value="XM_026216720.1"/>
</dbReference>
<evidence type="ECO:0000313" key="3">
    <source>
        <dbReference type="RefSeq" id="XP_026072505.1"/>
    </source>
</evidence>
<dbReference type="AlphaFoldDB" id="A0A6P6KJQ9"/>
<dbReference type="GO" id="GO:0000209">
    <property type="term" value="P:protein polyubiquitination"/>
    <property type="evidence" value="ECO:0007669"/>
    <property type="project" value="TreeGrafter"/>
</dbReference>
<dbReference type="PANTHER" id="PTHR14939">
    <property type="entry name" value="F-BOX ONLY PROTEIN 22"/>
    <property type="match status" value="1"/>
</dbReference>
<proteinExistence type="predicted"/>
<sequence>MTSGSASVWRVRCEKRIRVKMEGDAVSPNIFGQSKAGYVLSNVAEVVERILTFVPTKNLLRIASVCRLWRNCARRVLRTQQRLTWLSASGSSIYEEHVLLRTMAEDLEKIYLLPQTALLMVDGENFSWPFSYTHKKARKCEDEVESNPVEKLRRLLPSTCDVLGIVASGIVVTPSGSPSSPPEEHEDGEAGFSLLFPAMDGVTIRPFHFCKKSLSESAMEEAGLINNPDLKVVLMFDYETWKAGGRCFLKKLLEPLSQNKVLIVGGQVERTFSNNTTCCSPGSFGAVGLTFSGSKIQGASVLVDQDVSSSKAAEATIQRLKAANIPERNTMGFMFACVGRGHNSYNNERNVEASAFRKIFSNIPLLGFFGNGEIGCDRIVKESYTLSETDAEGLQHSFTTVMSLVHFG</sequence>
<dbReference type="InterPro" id="IPR001810">
    <property type="entry name" value="F-box_dom"/>
</dbReference>
<dbReference type="InterPro" id="IPR036047">
    <property type="entry name" value="F-box-like_dom_sf"/>
</dbReference>
<keyword evidence="2" id="KW-1185">Reference proteome</keyword>
<dbReference type="Gene3D" id="1.20.1280.50">
    <property type="match status" value="1"/>
</dbReference>
<dbReference type="KEGG" id="caua:113052291"/>
<dbReference type="CDD" id="cd22097">
    <property type="entry name" value="F-box_FBXO22"/>
    <property type="match status" value="1"/>
</dbReference>
<dbReference type="Pfam" id="PF00646">
    <property type="entry name" value="F-box"/>
    <property type="match status" value="1"/>
</dbReference>
<dbReference type="GO" id="GO:0032436">
    <property type="term" value="P:positive regulation of proteasomal ubiquitin-dependent protein catabolic process"/>
    <property type="evidence" value="ECO:0007669"/>
    <property type="project" value="TreeGrafter"/>
</dbReference>
<gene>
    <name evidence="3" type="primary">LOC113052291</name>
</gene>
<dbReference type="Pfam" id="PF10442">
    <property type="entry name" value="FIST_C"/>
    <property type="match status" value="1"/>
</dbReference>
<name>A0A6P6KJQ9_CARAU</name>
<dbReference type="SUPFAM" id="SSF81383">
    <property type="entry name" value="F-box domain"/>
    <property type="match status" value="1"/>
</dbReference>
<dbReference type="SMART" id="SM01204">
    <property type="entry name" value="FIST_C"/>
    <property type="match status" value="1"/>
</dbReference>
<dbReference type="InterPro" id="IPR019494">
    <property type="entry name" value="FIST_C"/>
</dbReference>
<dbReference type="PANTHER" id="PTHR14939:SF5">
    <property type="entry name" value="F-BOX ONLY PROTEIN 22"/>
    <property type="match status" value="1"/>
</dbReference>
<evidence type="ECO:0000259" key="1">
    <source>
        <dbReference type="SMART" id="SM01204"/>
    </source>
</evidence>
<evidence type="ECO:0000313" key="2">
    <source>
        <dbReference type="Proteomes" id="UP000515129"/>
    </source>
</evidence>
<protein>
    <submittedName>
        <fullName evidence="3">F-box only protein 22-like</fullName>
    </submittedName>
</protein>
<organism evidence="2 3">
    <name type="scientific">Carassius auratus</name>
    <name type="common">Goldfish</name>
    <dbReference type="NCBI Taxonomy" id="7957"/>
    <lineage>
        <taxon>Eukaryota</taxon>
        <taxon>Metazoa</taxon>
        <taxon>Chordata</taxon>
        <taxon>Craniata</taxon>
        <taxon>Vertebrata</taxon>
        <taxon>Euteleostomi</taxon>
        <taxon>Actinopterygii</taxon>
        <taxon>Neopterygii</taxon>
        <taxon>Teleostei</taxon>
        <taxon>Ostariophysi</taxon>
        <taxon>Cypriniformes</taxon>
        <taxon>Cyprinidae</taxon>
        <taxon>Cyprininae</taxon>
        <taxon>Carassius</taxon>
    </lineage>
</organism>
<dbReference type="Proteomes" id="UP000515129">
    <property type="component" value="Chromosome 32"/>
</dbReference>
<dbReference type="GeneID" id="113052291"/>
<dbReference type="GO" id="GO:0048742">
    <property type="term" value="P:regulation of skeletal muscle fiber development"/>
    <property type="evidence" value="ECO:0007669"/>
    <property type="project" value="TreeGrafter"/>
</dbReference>
<accession>A0A6P6KJQ9</accession>